<dbReference type="EMBL" id="JANBVB010002378">
    <property type="protein sequence ID" value="KAJ2885888.1"/>
    <property type="molecule type" value="Genomic_DNA"/>
</dbReference>
<evidence type="ECO:0000313" key="1">
    <source>
        <dbReference type="EMBL" id="KAJ2885888.1"/>
    </source>
</evidence>
<protein>
    <submittedName>
        <fullName evidence="1">Uncharacterized protein</fullName>
    </submittedName>
</protein>
<gene>
    <name evidence="1" type="ORF">IWW38_005277</name>
</gene>
<reference evidence="1" key="1">
    <citation type="submission" date="2022-07" db="EMBL/GenBank/DDBJ databases">
        <title>Phylogenomic reconstructions and comparative analyses of Kickxellomycotina fungi.</title>
        <authorList>
            <person name="Reynolds N.K."/>
            <person name="Stajich J.E."/>
            <person name="Barry K."/>
            <person name="Grigoriev I.V."/>
            <person name="Crous P."/>
            <person name="Smith M.E."/>
        </authorList>
    </citation>
    <scope>NUCLEOTIDE SEQUENCE</scope>
    <source>
        <strain evidence="1">CBS 190363</strain>
    </source>
</reference>
<sequence>MSDEKRVKFVVHSDGTIPVTGDIETGHLLEEGPQQPERRQCRGRLFLAKFFKVFLIYVCCYMVGRMIGRAMFSENGLRKLWRGCDGMGEEHPHH</sequence>
<organism evidence="1 2">
    <name type="scientific">Coemansia aciculifera</name>
    <dbReference type="NCBI Taxonomy" id="417176"/>
    <lineage>
        <taxon>Eukaryota</taxon>
        <taxon>Fungi</taxon>
        <taxon>Fungi incertae sedis</taxon>
        <taxon>Zoopagomycota</taxon>
        <taxon>Kickxellomycotina</taxon>
        <taxon>Kickxellomycetes</taxon>
        <taxon>Kickxellales</taxon>
        <taxon>Kickxellaceae</taxon>
        <taxon>Coemansia</taxon>
    </lineage>
</organism>
<keyword evidence="2" id="KW-1185">Reference proteome</keyword>
<name>A0ACC1LW91_9FUNG</name>
<evidence type="ECO:0000313" key="2">
    <source>
        <dbReference type="Proteomes" id="UP001139981"/>
    </source>
</evidence>
<feature type="non-terminal residue" evidence="1">
    <location>
        <position position="94"/>
    </location>
</feature>
<proteinExistence type="predicted"/>
<accession>A0ACC1LW91</accession>
<comment type="caution">
    <text evidence="1">The sequence shown here is derived from an EMBL/GenBank/DDBJ whole genome shotgun (WGS) entry which is preliminary data.</text>
</comment>
<dbReference type="Proteomes" id="UP001139981">
    <property type="component" value="Unassembled WGS sequence"/>
</dbReference>